<dbReference type="Pfam" id="PF13873">
    <property type="entry name" value="Myb_DNA-bind_5"/>
    <property type="match status" value="1"/>
</dbReference>
<keyword evidence="10" id="KW-1185">Reference proteome</keyword>
<comment type="subunit">
    <text evidence="1">Self-associates forming complexes of several hundred monomers.</text>
</comment>
<evidence type="ECO:0000259" key="8">
    <source>
        <dbReference type="Pfam" id="PF13873"/>
    </source>
</evidence>
<organism evidence="9 10">
    <name type="scientific">Aedes albopictus</name>
    <name type="common">Asian tiger mosquito</name>
    <name type="synonym">Stegomyia albopicta</name>
    <dbReference type="NCBI Taxonomy" id="7160"/>
    <lineage>
        <taxon>Eukaryota</taxon>
        <taxon>Metazoa</taxon>
        <taxon>Ecdysozoa</taxon>
        <taxon>Arthropoda</taxon>
        <taxon>Hexapoda</taxon>
        <taxon>Insecta</taxon>
        <taxon>Pterygota</taxon>
        <taxon>Neoptera</taxon>
        <taxon>Endopterygota</taxon>
        <taxon>Diptera</taxon>
        <taxon>Nematocera</taxon>
        <taxon>Culicoidea</taxon>
        <taxon>Culicidae</taxon>
        <taxon>Culicinae</taxon>
        <taxon>Aedini</taxon>
        <taxon>Aedes</taxon>
        <taxon>Stegomyia</taxon>
    </lineage>
</organism>
<protein>
    <recommendedName>
        <fullName evidence="2">Regulatory protein zeste</fullName>
    </recommendedName>
</protein>
<reference evidence="9" key="2">
    <citation type="submission" date="2025-05" db="UniProtKB">
        <authorList>
            <consortium name="EnsemblMetazoa"/>
        </authorList>
    </citation>
    <scope>IDENTIFICATION</scope>
    <source>
        <strain evidence="9">Foshan</strain>
    </source>
</reference>
<evidence type="ECO:0000256" key="7">
    <source>
        <dbReference type="SAM" id="MobiDB-lite"/>
    </source>
</evidence>
<dbReference type="GeneID" id="109422909"/>
<dbReference type="RefSeq" id="XP_029713289.2">
    <property type="nucleotide sequence ID" value="XM_029857429.2"/>
</dbReference>
<keyword evidence="5" id="KW-0804">Transcription</keyword>
<proteinExistence type="predicted"/>
<feature type="region of interest" description="Disordered" evidence="7">
    <location>
        <begin position="126"/>
        <end position="203"/>
    </location>
</feature>
<evidence type="ECO:0000256" key="6">
    <source>
        <dbReference type="ARBA" id="ARBA00025466"/>
    </source>
</evidence>
<sequence>MKIVYFSVRVTNRKQFEHLVSRMEAHPTVAKGLKFSEASGVSQDAFVSVWKELAAGLNSLGPPIRTVKDWQKVWTDYKLKVKHKLAHNKREVNATGGGPNNMKVLSPCEEAVVEMLSLDKTVNHSGSAFGLPRRPPPSASPLVSQPSLHPSPPGSPLLSSTMRQQAISADEADQVECDRGIRDEGIENSHSPARRKRKQSNTRDVRHELLMEQTKCMQKIVEHTGDCARYARKMCKLREEEVKNRKEYLLQKEKDRKADLEYKIELLQYKKKKLDILERQYRKK</sequence>
<evidence type="ECO:0000256" key="5">
    <source>
        <dbReference type="ARBA" id="ARBA00023163"/>
    </source>
</evidence>
<dbReference type="EnsemblMetazoa" id="AALFPA23_012041.R17177">
    <property type="protein sequence ID" value="AALFPA23_012041.P17177"/>
    <property type="gene ID" value="AALFPA23_012041"/>
</dbReference>
<evidence type="ECO:0000313" key="9">
    <source>
        <dbReference type="EnsemblMetazoa" id="AALFPA23_012041.P17177"/>
    </source>
</evidence>
<dbReference type="EnsemblMetazoa" id="AALFPA23_020661.R30502">
    <property type="protein sequence ID" value="AALFPA23_020661.P30502"/>
    <property type="gene ID" value="AALFPA23_020661"/>
</dbReference>
<reference evidence="10" key="1">
    <citation type="journal article" date="2015" name="Proc. Natl. Acad. Sci. U.S.A.">
        <title>Genome sequence of the Asian Tiger mosquito, Aedes albopictus, reveals insights into its biology, genetics, and evolution.</title>
        <authorList>
            <person name="Chen X.G."/>
            <person name="Jiang X."/>
            <person name="Gu J."/>
            <person name="Xu M."/>
            <person name="Wu Y."/>
            <person name="Deng Y."/>
            <person name="Zhang C."/>
            <person name="Bonizzoni M."/>
            <person name="Dermauw W."/>
            <person name="Vontas J."/>
            <person name="Armbruster P."/>
            <person name="Huang X."/>
            <person name="Yang Y."/>
            <person name="Zhang H."/>
            <person name="He W."/>
            <person name="Peng H."/>
            <person name="Liu Y."/>
            <person name="Wu K."/>
            <person name="Chen J."/>
            <person name="Lirakis M."/>
            <person name="Topalis P."/>
            <person name="Van Leeuwen T."/>
            <person name="Hall A.B."/>
            <person name="Jiang X."/>
            <person name="Thorpe C."/>
            <person name="Mueller R.L."/>
            <person name="Sun C."/>
            <person name="Waterhouse R.M."/>
            <person name="Yan G."/>
            <person name="Tu Z.J."/>
            <person name="Fang X."/>
            <person name="James A.A."/>
        </authorList>
    </citation>
    <scope>NUCLEOTIDE SEQUENCE [LARGE SCALE GENOMIC DNA]</scope>
    <source>
        <strain evidence="10">Foshan</strain>
    </source>
</reference>
<dbReference type="Proteomes" id="UP000069940">
    <property type="component" value="Unassembled WGS sequence"/>
</dbReference>
<comment type="function">
    <text evidence="6">Involved in transvection phenomena (= synapsis-dependent gene expression), where the synaptic pairing of chromosomes carrying genes with which zeste interacts influences the expression of these genes. Zeste binds to DNA and stimulates transcription from a nearby promoter.</text>
</comment>
<dbReference type="PANTHER" id="PTHR23098:SF16">
    <property type="entry name" value="REGULATORY PROTEIN ZESTE"/>
    <property type="match status" value="1"/>
</dbReference>
<name>A0ABM1YTK0_AEDAL</name>
<evidence type="ECO:0000256" key="3">
    <source>
        <dbReference type="ARBA" id="ARBA00023015"/>
    </source>
</evidence>
<keyword evidence="4" id="KW-0238">DNA-binding</keyword>
<dbReference type="InterPro" id="IPR028002">
    <property type="entry name" value="Myb_DNA-bind_5"/>
</dbReference>
<dbReference type="GeneID" id="115268786"/>
<dbReference type="RefSeq" id="XP_029732810.2">
    <property type="nucleotide sequence ID" value="XM_029876950.2"/>
</dbReference>
<keyword evidence="3" id="KW-0805">Transcription regulation</keyword>
<dbReference type="PANTHER" id="PTHR23098">
    <property type="entry name" value="AGAP001331-PA-RELATED"/>
    <property type="match status" value="1"/>
</dbReference>
<evidence type="ECO:0000256" key="2">
    <source>
        <dbReference type="ARBA" id="ARBA00016807"/>
    </source>
</evidence>
<feature type="domain" description="Myb/SANT-like DNA-binding" evidence="8">
    <location>
        <begin position="15"/>
        <end position="87"/>
    </location>
</feature>
<evidence type="ECO:0000313" key="10">
    <source>
        <dbReference type="Proteomes" id="UP000069940"/>
    </source>
</evidence>
<accession>A0ABM1YTK0</accession>
<feature type="compositionally biased region" description="Basic and acidic residues" evidence="7">
    <location>
        <begin position="176"/>
        <end position="187"/>
    </location>
</feature>
<evidence type="ECO:0000256" key="1">
    <source>
        <dbReference type="ARBA" id="ARBA00011764"/>
    </source>
</evidence>
<evidence type="ECO:0000256" key="4">
    <source>
        <dbReference type="ARBA" id="ARBA00023125"/>
    </source>
</evidence>